<proteinExistence type="inferred from homology"/>
<keyword evidence="4 7" id="KW-0812">Transmembrane</keyword>
<evidence type="ECO:0000256" key="2">
    <source>
        <dbReference type="ARBA" id="ARBA00022448"/>
    </source>
</evidence>
<gene>
    <name evidence="9" type="ORF">DQ384_25845</name>
</gene>
<comment type="caution">
    <text evidence="9">The sequence shown here is derived from an EMBL/GenBank/DDBJ whole genome shotgun (WGS) entry which is preliminary data.</text>
</comment>
<feature type="domain" description="ABC transmembrane type-1" evidence="8">
    <location>
        <begin position="96"/>
        <end position="306"/>
    </location>
</feature>
<reference evidence="9 10" key="1">
    <citation type="submission" date="2018-06" db="EMBL/GenBank/DDBJ databases">
        <title>Sphaerisporangium craniellae sp. nov., isolated from a marine sponge in the South China Sea.</title>
        <authorList>
            <person name="Li L."/>
        </authorList>
    </citation>
    <scope>NUCLEOTIDE SEQUENCE [LARGE SCALE GENOMIC DNA]</scope>
    <source>
        <strain evidence="9 10">CCTCC AA 208026</strain>
    </source>
</reference>
<dbReference type="InterPro" id="IPR035906">
    <property type="entry name" value="MetI-like_sf"/>
</dbReference>
<keyword evidence="10" id="KW-1185">Reference proteome</keyword>
<dbReference type="CDD" id="cd06261">
    <property type="entry name" value="TM_PBP2"/>
    <property type="match status" value="1"/>
</dbReference>
<dbReference type="OrthoDB" id="9778910at2"/>
<keyword evidence="5 7" id="KW-1133">Transmembrane helix</keyword>
<evidence type="ECO:0000313" key="10">
    <source>
        <dbReference type="Proteomes" id="UP000253094"/>
    </source>
</evidence>
<evidence type="ECO:0000256" key="4">
    <source>
        <dbReference type="ARBA" id="ARBA00022692"/>
    </source>
</evidence>
<dbReference type="Gene3D" id="1.10.3720.10">
    <property type="entry name" value="MetI-like"/>
    <property type="match status" value="1"/>
</dbReference>
<keyword evidence="3" id="KW-1003">Cell membrane</keyword>
<evidence type="ECO:0000256" key="7">
    <source>
        <dbReference type="RuleBase" id="RU363032"/>
    </source>
</evidence>
<dbReference type="GO" id="GO:0005886">
    <property type="term" value="C:plasma membrane"/>
    <property type="evidence" value="ECO:0007669"/>
    <property type="project" value="UniProtKB-SubCell"/>
</dbReference>
<dbReference type="Proteomes" id="UP000253094">
    <property type="component" value="Unassembled WGS sequence"/>
</dbReference>
<dbReference type="RefSeq" id="WP_114031462.1">
    <property type="nucleotide sequence ID" value="NZ_QOIL01000015.1"/>
</dbReference>
<evidence type="ECO:0000256" key="1">
    <source>
        <dbReference type="ARBA" id="ARBA00004651"/>
    </source>
</evidence>
<evidence type="ECO:0000256" key="3">
    <source>
        <dbReference type="ARBA" id="ARBA00022475"/>
    </source>
</evidence>
<evidence type="ECO:0000256" key="5">
    <source>
        <dbReference type="ARBA" id="ARBA00022989"/>
    </source>
</evidence>
<feature type="transmembrane region" description="Helical" evidence="7">
    <location>
        <begin position="100"/>
        <end position="120"/>
    </location>
</feature>
<evidence type="ECO:0000313" key="9">
    <source>
        <dbReference type="EMBL" id="RCG27939.1"/>
    </source>
</evidence>
<accession>A0A367FDF0</accession>
<comment type="similarity">
    <text evidence="7">Belongs to the binding-protein-dependent transport system permease family.</text>
</comment>
<dbReference type="GO" id="GO:0055085">
    <property type="term" value="P:transmembrane transport"/>
    <property type="evidence" value="ECO:0007669"/>
    <property type="project" value="InterPro"/>
</dbReference>
<feature type="transmembrane region" description="Helical" evidence="7">
    <location>
        <begin position="287"/>
        <end position="313"/>
    </location>
</feature>
<dbReference type="InterPro" id="IPR000515">
    <property type="entry name" value="MetI-like"/>
</dbReference>
<dbReference type="EMBL" id="QOIL01000015">
    <property type="protein sequence ID" value="RCG27939.1"/>
    <property type="molecule type" value="Genomic_DNA"/>
</dbReference>
<protein>
    <submittedName>
        <fullName evidence="9">ABC transporter permease</fullName>
    </submittedName>
</protein>
<evidence type="ECO:0000256" key="6">
    <source>
        <dbReference type="ARBA" id="ARBA00023136"/>
    </source>
</evidence>
<organism evidence="9 10">
    <name type="scientific">Sphaerisporangium album</name>
    <dbReference type="NCBI Taxonomy" id="509200"/>
    <lineage>
        <taxon>Bacteria</taxon>
        <taxon>Bacillati</taxon>
        <taxon>Actinomycetota</taxon>
        <taxon>Actinomycetes</taxon>
        <taxon>Streptosporangiales</taxon>
        <taxon>Streptosporangiaceae</taxon>
        <taxon>Sphaerisporangium</taxon>
    </lineage>
</organism>
<keyword evidence="6 7" id="KW-0472">Membrane</keyword>
<dbReference type="Pfam" id="PF19300">
    <property type="entry name" value="BPD_transp_1_N"/>
    <property type="match status" value="1"/>
</dbReference>
<comment type="subcellular location">
    <subcellularLocation>
        <location evidence="1 7">Cell membrane</location>
        <topology evidence="1 7">Multi-pass membrane protein</topology>
    </subcellularLocation>
</comment>
<name>A0A367FDF0_9ACTN</name>
<dbReference type="PROSITE" id="PS50928">
    <property type="entry name" value="ABC_TM1"/>
    <property type="match status" value="1"/>
</dbReference>
<dbReference type="InterPro" id="IPR045621">
    <property type="entry name" value="BPD_transp_1_N"/>
</dbReference>
<feature type="transmembrane region" description="Helical" evidence="7">
    <location>
        <begin position="132"/>
        <end position="157"/>
    </location>
</feature>
<dbReference type="PANTHER" id="PTHR43163">
    <property type="entry name" value="DIPEPTIDE TRANSPORT SYSTEM PERMEASE PROTEIN DPPB-RELATED"/>
    <property type="match status" value="1"/>
</dbReference>
<dbReference type="AlphaFoldDB" id="A0A367FDF0"/>
<sequence>MFRRFLIRRVLLGVVVLWLVTLGTFFMFFVAPGDPARTLAGRQATPEQVEMIRRDLGLDQPILVQYGEYMGRLIRGDLGKSYFNGESVGTLLAGDLPPTLSLVIGGAVLWFLTGVGLGVLSATRARSPLDRLMTFLALAGVSMPTFVIGLLLLYLLFFQLTKAGVPVFPPDSYVGLSENPGEWARHLILPWVTLATVQAATYLRLTRGSMLDVLGEDYIRTARAKGVPEPRVIVRHGLRSALTPVVSQLGVDVGTLIGGVVVTESVFGLGGVGQAVVQAYVSSDLPVIMGVVLITAAAVVVANLLVDVAYALLDARVRLA</sequence>
<dbReference type="Pfam" id="PF00528">
    <property type="entry name" value="BPD_transp_1"/>
    <property type="match status" value="1"/>
</dbReference>
<dbReference type="PANTHER" id="PTHR43163:SF6">
    <property type="entry name" value="DIPEPTIDE TRANSPORT SYSTEM PERMEASE PROTEIN DPPB-RELATED"/>
    <property type="match status" value="1"/>
</dbReference>
<dbReference type="SUPFAM" id="SSF161098">
    <property type="entry name" value="MetI-like"/>
    <property type="match status" value="1"/>
</dbReference>
<evidence type="ECO:0000259" key="8">
    <source>
        <dbReference type="PROSITE" id="PS50928"/>
    </source>
</evidence>
<keyword evidence="2 7" id="KW-0813">Transport</keyword>